<evidence type="ECO:0000313" key="2">
    <source>
        <dbReference type="Proteomes" id="UP000051084"/>
    </source>
</evidence>
<protein>
    <submittedName>
        <fullName evidence="1">Uncharacterized protein</fullName>
    </submittedName>
</protein>
<dbReference type="PATRIC" id="fig|1423742.4.peg.1135"/>
<sequence length="91" mass="10706">MTQEEVINNWRQLADWQVETKTGQVEPFSEMRLRLTMNYLHLQAEAAFLIQQIEDVIVRLSLHRVSEIREVVWQVLKTHGFTAEAAVYANH</sequence>
<gene>
    <name evidence="1" type="ORF">FC21_GL001093</name>
</gene>
<dbReference type="RefSeq" id="WP_054652203.1">
    <property type="nucleotide sequence ID" value="NZ_AZGC01000026.1"/>
</dbReference>
<dbReference type="EMBL" id="AZGC01000026">
    <property type="protein sequence ID" value="KRL95046.1"/>
    <property type="molecule type" value="Genomic_DNA"/>
</dbReference>
<accession>A0A0R1UPB5</accession>
<keyword evidence="2" id="KW-1185">Reference proteome</keyword>
<name>A0A0R1UPB5_9LACO</name>
<comment type="caution">
    <text evidence="1">The sequence shown here is derived from an EMBL/GenBank/DDBJ whole genome shotgun (WGS) entry which is preliminary data.</text>
</comment>
<dbReference type="AlphaFoldDB" id="A0A0R1UPB5"/>
<proteinExistence type="predicted"/>
<evidence type="ECO:0000313" key="1">
    <source>
        <dbReference type="EMBL" id="KRL95046.1"/>
    </source>
</evidence>
<dbReference type="OrthoDB" id="9975661at2"/>
<organism evidence="1 2">
    <name type="scientific">Limosilactobacillus equigenerosi DSM 18793 = JCM 14505</name>
    <dbReference type="NCBI Taxonomy" id="1423742"/>
    <lineage>
        <taxon>Bacteria</taxon>
        <taxon>Bacillati</taxon>
        <taxon>Bacillota</taxon>
        <taxon>Bacilli</taxon>
        <taxon>Lactobacillales</taxon>
        <taxon>Lactobacillaceae</taxon>
        <taxon>Limosilactobacillus</taxon>
    </lineage>
</organism>
<dbReference type="Proteomes" id="UP000051084">
    <property type="component" value="Unassembled WGS sequence"/>
</dbReference>
<reference evidence="1 2" key="1">
    <citation type="journal article" date="2015" name="Genome Announc.">
        <title>Expanding the biotechnology potential of lactobacilli through comparative genomics of 213 strains and associated genera.</title>
        <authorList>
            <person name="Sun Z."/>
            <person name="Harris H.M."/>
            <person name="McCann A."/>
            <person name="Guo C."/>
            <person name="Argimon S."/>
            <person name="Zhang W."/>
            <person name="Yang X."/>
            <person name="Jeffery I.B."/>
            <person name="Cooney J.C."/>
            <person name="Kagawa T.F."/>
            <person name="Liu W."/>
            <person name="Song Y."/>
            <person name="Salvetti E."/>
            <person name="Wrobel A."/>
            <person name="Rasinkangas P."/>
            <person name="Parkhill J."/>
            <person name="Rea M.C."/>
            <person name="O'Sullivan O."/>
            <person name="Ritari J."/>
            <person name="Douillard F.P."/>
            <person name="Paul Ross R."/>
            <person name="Yang R."/>
            <person name="Briner A.E."/>
            <person name="Felis G.E."/>
            <person name="de Vos W.M."/>
            <person name="Barrangou R."/>
            <person name="Klaenhammer T.R."/>
            <person name="Caufield P.W."/>
            <person name="Cui Y."/>
            <person name="Zhang H."/>
            <person name="O'Toole P.W."/>
        </authorList>
    </citation>
    <scope>NUCLEOTIDE SEQUENCE [LARGE SCALE GENOMIC DNA]</scope>
    <source>
        <strain evidence="1 2">DSM 18793</strain>
    </source>
</reference>